<feature type="region of interest" description="Disordered" evidence="1">
    <location>
        <begin position="1"/>
        <end position="31"/>
    </location>
</feature>
<dbReference type="PROSITE" id="PS00463">
    <property type="entry name" value="ZN2_CY6_FUNGAL_1"/>
    <property type="match status" value="1"/>
</dbReference>
<evidence type="ECO:0000256" key="1">
    <source>
        <dbReference type="SAM" id="MobiDB-lite"/>
    </source>
</evidence>
<feature type="region of interest" description="Disordered" evidence="1">
    <location>
        <begin position="397"/>
        <end position="486"/>
    </location>
</feature>
<comment type="caution">
    <text evidence="3">The sequence shown here is derived from an EMBL/GenBank/DDBJ whole genome shotgun (WGS) entry which is preliminary data.</text>
</comment>
<gene>
    <name evidence="3" type="ORF">EVJ58_g8464</name>
</gene>
<organism evidence="3 4">
    <name type="scientific">Rhodofomes roseus</name>
    <dbReference type="NCBI Taxonomy" id="34475"/>
    <lineage>
        <taxon>Eukaryota</taxon>
        <taxon>Fungi</taxon>
        <taxon>Dikarya</taxon>
        <taxon>Basidiomycota</taxon>
        <taxon>Agaricomycotina</taxon>
        <taxon>Agaricomycetes</taxon>
        <taxon>Polyporales</taxon>
        <taxon>Rhodofomes</taxon>
    </lineage>
</organism>
<dbReference type="CDD" id="cd00067">
    <property type="entry name" value="GAL4"/>
    <property type="match status" value="1"/>
</dbReference>
<feature type="compositionally biased region" description="Basic residues" evidence="1">
    <location>
        <begin position="400"/>
        <end position="409"/>
    </location>
</feature>
<dbReference type="GO" id="GO:0000981">
    <property type="term" value="F:DNA-binding transcription factor activity, RNA polymerase II-specific"/>
    <property type="evidence" value="ECO:0007669"/>
    <property type="project" value="InterPro"/>
</dbReference>
<feature type="compositionally biased region" description="Low complexity" evidence="1">
    <location>
        <begin position="251"/>
        <end position="266"/>
    </location>
</feature>
<dbReference type="EMBL" id="SEKV01000626">
    <property type="protein sequence ID" value="TFY55096.1"/>
    <property type="molecule type" value="Genomic_DNA"/>
</dbReference>
<dbReference type="Gene3D" id="4.10.240.10">
    <property type="entry name" value="Zn(2)-C6 fungal-type DNA-binding domain"/>
    <property type="match status" value="1"/>
</dbReference>
<feature type="region of interest" description="Disordered" evidence="1">
    <location>
        <begin position="190"/>
        <end position="350"/>
    </location>
</feature>
<dbReference type="SUPFAM" id="SSF57701">
    <property type="entry name" value="Zn2/Cys6 DNA-binding domain"/>
    <property type="match status" value="1"/>
</dbReference>
<accession>A0A4Y9XY57</accession>
<dbReference type="STRING" id="34475.A0A4Y9XY57"/>
<protein>
    <recommendedName>
        <fullName evidence="2">Zn(2)-C6 fungal-type domain-containing protein</fullName>
    </recommendedName>
</protein>
<feature type="compositionally biased region" description="Pro residues" evidence="1">
    <location>
        <begin position="278"/>
        <end position="289"/>
    </location>
</feature>
<name>A0A4Y9XY57_9APHY</name>
<dbReference type="InterPro" id="IPR001138">
    <property type="entry name" value="Zn2Cys6_DnaBD"/>
</dbReference>
<dbReference type="Proteomes" id="UP000298390">
    <property type="component" value="Unassembled WGS sequence"/>
</dbReference>
<evidence type="ECO:0000313" key="3">
    <source>
        <dbReference type="EMBL" id="TFY55096.1"/>
    </source>
</evidence>
<dbReference type="InterPro" id="IPR036864">
    <property type="entry name" value="Zn2-C6_fun-type_DNA-bd_sf"/>
</dbReference>
<feature type="domain" description="Zn(2)-C6 fungal-type" evidence="2">
    <location>
        <begin position="358"/>
        <end position="393"/>
    </location>
</feature>
<proteinExistence type="predicted"/>
<feature type="compositionally biased region" description="Basic and acidic residues" evidence="1">
    <location>
        <begin position="454"/>
        <end position="465"/>
    </location>
</feature>
<dbReference type="GO" id="GO:0008270">
    <property type="term" value="F:zinc ion binding"/>
    <property type="evidence" value="ECO:0007669"/>
    <property type="project" value="InterPro"/>
</dbReference>
<evidence type="ECO:0000313" key="4">
    <source>
        <dbReference type="Proteomes" id="UP000298390"/>
    </source>
</evidence>
<dbReference type="PROSITE" id="PS50048">
    <property type="entry name" value="ZN2_CY6_FUNGAL_2"/>
    <property type="match status" value="1"/>
</dbReference>
<feature type="compositionally biased region" description="Basic residues" evidence="1">
    <location>
        <begin position="267"/>
        <end position="277"/>
    </location>
</feature>
<feature type="compositionally biased region" description="Polar residues" evidence="1">
    <location>
        <begin position="224"/>
        <end position="250"/>
    </location>
</feature>
<evidence type="ECO:0000259" key="2">
    <source>
        <dbReference type="PROSITE" id="PS50048"/>
    </source>
</evidence>
<reference evidence="3 4" key="1">
    <citation type="submission" date="2019-01" db="EMBL/GenBank/DDBJ databases">
        <title>Genome sequencing of the rare red list fungi Fomitopsis rosea.</title>
        <authorList>
            <person name="Buettner E."/>
            <person name="Kellner H."/>
        </authorList>
    </citation>
    <scope>NUCLEOTIDE SEQUENCE [LARGE SCALE GENOMIC DNA]</scope>
    <source>
        <strain evidence="3 4">DSM 105464</strain>
    </source>
</reference>
<dbReference type="AlphaFoldDB" id="A0A4Y9XY57"/>
<feature type="compositionally biased region" description="Pro residues" evidence="1">
    <location>
        <begin position="443"/>
        <end position="453"/>
    </location>
</feature>
<sequence>MAPGGQVHSAASHAYATPHGDHPRSVPTNVKQEIKEEDMDWLSSTSERPVFRAPLTPEYNEDNGHPLSTYGQCGQEADAVPFVKTEPAYDSYSSYQGAGASGGCDYTDDNLGLNEDEYEYVPSDTAIGFAPTPYMAEDGSHVRTQPYAYYASPPQSPDEDPYEQDYYVATPPRPIHNNRSYTLENAMIPVTPVKKSPEPPTPTVPSHRGRPIMDHLPFPGDVTANATQTPASQTVQAVTAPSSVQPASPMSQKASGAQKASSSHGQPIRRGRGRPKKPPLPSPPRPPPGYDVRPQRRWMDSLTPPESSDAPADAHLQPQVSLDEIPFPEGAEHPGQQMFKLTSPGAAKDPVKKKPIMACLFCRERKIACGPPVAGAAEQRCNQCARRDLVCEYPKESRRGMHKRFPRANKAKEQTEDAEGDAASSESGVDADVQMGEVDAPLLPSPPARPPPADVRRRSGKDRQRLNTVGVARDQRKAAQRKAGAS</sequence>
<dbReference type="SMART" id="SM00066">
    <property type="entry name" value="GAL4"/>
    <property type="match status" value="1"/>
</dbReference>